<dbReference type="InterPro" id="IPR003806">
    <property type="entry name" value="ATP-grasp_PylC-type"/>
</dbReference>
<dbReference type="NCBIfam" id="NF009404">
    <property type="entry name" value="PRK12767.1-3"/>
    <property type="match status" value="1"/>
</dbReference>
<dbReference type="PROSITE" id="PS50975">
    <property type="entry name" value="ATP_GRASP"/>
    <property type="match status" value="1"/>
</dbReference>
<feature type="domain" description="ATP-grasp" evidence="5">
    <location>
        <begin position="118"/>
        <end position="311"/>
    </location>
</feature>
<dbReference type="Gene3D" id="3.30.1490.20">
    <property type="entry name" value="ATP-grasp fold, A domain"/>
    <property type="match status" value="1"/>
</dbReference>
<dbReference type="EMBL" id="PVEO01000002">
    <property type="protein sequence ID" value="PQV50182.1"/>
    <property type="molecule type" value="Genomic_DNA"/>
</dbReference>
<dbReference type="PANTHER" id="PTHR43055:SF1">
    <property type="entry name" value="FORMATE-DEPENDENT PHOSPHORIBOSYLGLYCINAMIDE FORMYLTRANSFERASE"/>
    <property type="match status" value="1"/>
</dbReference>
<dbReference type="InterPro" id="IPR013815">
    <property type="entry name" value="ATP_grasp_subdomain_1"/>
</dbReference>
<proteinExistence type="predicted"/>
<dbReference type="GO" id="GO:0016874">
    <property type="term" value="F:ligase activity"/>
    <property type="evidence" value="ECO:0007669"/>
    <property type="project" value="UniProtKB-KW"/>
</dbReference>
<dbReference type="Gene3D" id="3.30.470.20">
    <property type="entry name" value="ATP-grasp fold, B domain"/>
    <property type="match status" value="1"/>
</dbReference>
<evidence type="ECO:0000313" key="7">
    <source>
        <dbReference type="Proteomes" id="UP000251545"/>
    </source>
</evidence>
<sequence>MECNILFTCAGKRNYLLRYFKEALKGKGKIIAVDNHKYAAASADADVFIQVPNIYDKTYVSKLEVIIRHHNVRALISLNDLELPILSKQKAYLEQLGVKVLLSNNSVINTTYDKWQTHIFIKSIGLNTPKTYIDFNLAIKDIEAGVLNFPVVLKPRFGSGSIGLEICDDIEELKLAYKLQNIKIKKSIFNKDSAADIAHSILIQEKLQGVEFGFDILNDFKGNFCDAYLREKIAMRFGETDKAISRINPSFNILAEKIGNSLKHIGSMDGDVFLVDNNWFVLELNPRFGGGYPFSHEAGANTAAVYVDWLLGNDNNLKKHINYKCGIVFSKYELLVKLQS</sequence>
<evidence type="ECO:0000256" key="4">
    <source>
        <dbReference type="PROSITE-ProRule" id="PRU00409"/>
    </source>
</evidence>
<evidence type="ECO:0000259" key="5">
    <source>
        <dbReference type="PROSITE" id="PS50975"/>
    </source>
</evidence>
<dbReference type="InterPro" id="IPR048764">
    <property type="entry name" value="PylC_N"/>
</dbReference>
<dbReference type="RefSeq" id="WP_105472776.1">
    <property type="nucleotide sequence ID" value="NZ_PVEO01000002.1"/>
</dbReference>
<dbReference type="Proteomes" id="UP000251545">
    <property type="component" value="Unassembled WGS sequence"/>
</dbReference>
<dbReference type="Pfam" id="PF21360">
    <property type="entry name" value="PylC-like_N"/>
    <property type="match status" value="1"/>
</dbReference>
<accession>A0A362X1W3</accession>
<dbReference type="AlphaFoldDB" id="A0A362X1W3"/>
<name>A0A362X1W3_9FLAO</name>
<comment type="caution">
    <text evidence="6">The sequence shown here is derived from an EMBL/GenBank/DDBJ whole genome shotgun (WGS) entry which is preliminary data.</text>
</comment>
<keyword evidence="1" id="KW-0436">Ligase</keyword>
<keyword evidence="2 4" id="KW-0547">Nucleotide-binding</keyword>
<dbReference type="InterPro" id="IPR011761">
    <property type="entry name" value="ATP-grasp"/>
</dbReference>
<evidence type="ECO:0000256" key="3">
    <source>
        <dbReference type="ARBA" id="ARBA00022840"/>
    </source>
</evidence>
<organism evidence="6 7">
    <name type="scientific">Jejuia pallidilutea</name>
    <dbReference type="NCBI Taxonomy" id="504487"/>
    <lineage>
        <taxon>Bacteria</taxon>
        <taxon>Pseudomonadati</taxon>
        <taxon>Bacteroidota</taxon>
        <taxon>Flavobacteriia</taxon>
        <taxon>Flavobacteriales</taxon>
        <taxon>Flavobacteriaceae</taxon>
        <taxon>Jejuia</taxon>
    </lineage>
</organism>
<protein>
    <submittedName>
        <fullName evidence="6">Carbamoyl-phosphate synthase large subunit</fullName>
    </submittedName>
</protein>
<dbReference type="Pfam" id="PF02655">
    <property type="entry name" value="ATP-grasp_3"/>
    <property type="match status" value="1"/>
</dbReference>
<dbReference type="GO" id="GO:0046872">
    <property type="term" value="F:metal ion binding"/>
    <property type="evidence" value="ECO:0007669"/>
    <property type="project" value="InterPro"/>
</dbReference>
<dbReference type="SUPFAM" id="SSF56059">
    <property type="entry name" value="Glutathione synthetase ATP-binding domain-like"/>
    <property type="match status" value="1"/>
</dbReference>
<evidence type="ECO:0000256" key="2">
    <source>
        <dbReference type="ARBA" id="ARBA00022741"/>
    </source>
</evidence>
<gene>
    <name evidence="6" type="ORF">CLV33_10239</name>
</gene>
<keyword evidence="3 4" id="KW-0067">ATP-binding</keyword>
<dbReference type="Gene3D" id="3.40.50.20">
    <property type="match status" value="1"/>
</dbReference>
<dbReference type="GO" id="GO:0005524">
    <property type="term" value="F:ATP binding"/>
    <property type="evidence" value="ECO:0007669"/>
    <property type="project" value="UniProtKB-UniRule"/>
</dbReference>
<evidence type="ECO:0000256" key="1">
    <source>
        <dbReference type="ARBA" id="ARBA00022598"/>
    </source>
</evidence>
<evidence type="ECO:0000313" key="6">
    <source>
        <dbReference type="EMBL" id="PQV50182.1"/>
    </source>
</evidence>
<reference evidence="6 7" key="1">
    <citation type="submission" date="2018-02" db="EMBL/GenBank/DDBJ databases">
        <title>Genomic Encyclopedia of Archaeal and Bacterial Type Strains, Phase II (KMG-II): from individual species to whole genera.</title>
        <authorList>
            <person name="Goeker M."/>
        </authorList>
    </citation>
    <scope>NUCLEOTIDE SEQUENCE [LARGE SCALE GENOMIC DNA]</scope>
    <source>
        <strain evidence="6 7">DSM 21165</strain>
    </source>
</reference>
<dbReference type="GO" id="GO:0005829">
    <property type="term" value="C:cytosol"/>
    <property type="evidence" value="ECO:0007669"/>
    <property type="project" value="TreeGrafter"/>
</dbReference>
<dbReference type="PANTHER" id="PTHR43055">
    <property type="entry name" value="FORMATE-DEPENDENT PHOSPHORIBOSYLGLYCINAMIDE FORMYLTRANSFERASE"/>
    <property type="match status" value="1"/>
</dbReference>